<dbReference type="Proteomes" id="UP000077868">
    <property type="component" value="Chromosome"/>
</dbReference>
<organism evidence="1 2">
    <name type="scientific">Nocardioides dokdonensis FR1436</name>
    <dbReference type="NCBI Taxonomy" id="1300347"/>
    <lineage>
        <taxon>Bacteria</taxon>
        <taxon>Bacillati</taxon>
        <taxon>Actinomycetota</taxon>
        <taxon>Actinomycetes</taxon>
        <taxon>Propionibacteriales</taxon>
        <taxon>Nocardioidaceae</taxon>
        <taxon>Nocardioides</taxon>
    </lineage>
</organism>
<proteinExistence type="predicted"/>
<dbReference type="STRING" id="1300347.I601_2812"/>
<keyword evidence="2" id="KW-1185">Reference proteome</keyword>
<accession>A0A1A9GLS9</accession>
<dbReference type="AlphaFoldDB" id="A0A1A9GLS9"/>
<dbReference type="InterPro" id="IPR024747">
    <property type="entry name" value="Pyridox_Oxase-rel"/>
</dbReference>
<dbReference type="OrthoDB" id="5193072at2"/>
<dbReference type="Gene3D" id="2.30.110.10">
    <property type="entry name" value="Electron Transport, Fmn-binding Protein, Chain A"/>
    <property type="match status" value="1"/>
</dbReference>
<gene>
    <name evidence="1" type="ORF">I601_2812</name>
</gene>
<dbReference type="KEGG" id="ndk:I601_2812"/>
<dbReference type="RefSeq" id="WP_068110828.1">
    <property type="nucleotide sequence ID" value="NZ_CP015079.1"/>
</dbReference>
<reference evidence="1 2" key="1">
    <citation type="submission" date="2016-03" db="EMBL/GenBank/DDBJ databases">
        <title>Complete genome sequence of a soil Actinobacterium, Nocardioides dokdonensis FR1436.</title>
        <authorList>
            <person name="Kwon S.-K."/>
            <person name="Kim K."/>
            <person name="Kim J.F."/>
        </authorList>
    </citation>
    <scope>NUCLEOTIDE SEQUENCE [LARGE SCALE GENOMIC DNA]</scope>
    <source>
        <strain evidence="1 2">FR1436</strain>
    </source>
</reference>
<dbReference type="EMBL" id="CP015079">
    <property type="protein sequence ID" value="ANH39228.1"/>
    <property type="molecule type" value="Genomic_DNA"/>
</dbReference>
<name>A0A1A9GLS9_9ACTN</name>
<dbReference type="SUPFAM" id="SSF50475">
    <property type="entry name" value="FMN-binding split barrel"/>
    <property type="match status" value="1"/>
</dbReference>
<evidence type="ECO:0000313" key="1">
    <source>
        <dbReference type="EMBL" id="ANH39228.1"/>
    </source>
</evidence>
<evidence type="ECO:0000313" key="2">
    <source>
        <dbReference type="Proteomes" id="UP000077868"/>
    </source>
</evidence>
<dbReference type="Pfam" id="PF12900">
    <property type="entry name" value="Pyridox_ox_2"/>
    <property type="match status" value="1"/>
</dbReference>
<sequence>MSATRSGPGDGGALIELDEATCWRLLASRPVGRLAWCQAAGPVLVPVNHTVEDRTVVVRTAPWASMVAQVDDSPVAYQVDDFDQVTREGWSVLVRGTAEVGYDASGGPEPWPAGSHAATVRIRPVEVTGRRVAPR</sequence>
<dbReference type="PATRIC" id="fig|1300347.3.peg.2809"/>
<dbReference type="InterPro" id="IPR012349">
    <property type="entry name" value="Split_barrel_FMN-bd"/>
</dbReference>
<protein>
    <submittedName>
        <fullName evidence="1">Pyridoxamine 5'-phosphate oxidase</fullName>
    </submittedName>
</protein>